<dbReference type="Pfam" id="PF01476">
    <property type="entry name" value="LysM"/>
    <property type="match status" value="3"/>
</dbReference>
<dbReference type="InterPro" id="IPR038063">
    <property type="entry name" value="Transpep_catalytic_dom"/>
</dbReference>
<evidence type="ECO:0000313" key="14">
    <source>
        <dbReference type="EMBL" id="PTQ55797.1"/>
    </source>
</evidence>
<dbReference type="Gene3D" id="3.10.350.10">
    <property type="entry name" value="LysM domain"/>
    <property type="match status" value="3"/>
</dbReference>
<dbReference type="EMBL" id="PEBX01000072">
    <property type="protein sequence ID" value="PTQ55797.1"/>
    <property type="molecule type" value="Genomic_DNA"/>
</dbReference>
<evidence type="ECO:0000256" key="8">
    <source>
        <dbReference type="ARBA" id="ARBA00060592"/>
    </source>
</evidence>
<dbReference type="GO" id="GO:0016740">
    <property type="term" value="F:transferase activity"/>
    <property type="evidence" value="ECO:0007669"/>
    <property type="project" value="UniProtKB-KW"/>
</dbReference>
<dbReference type="FunFam" id="2.40.440.10:FF:000003">
    <property type="entry name" value="L,D-transpeptidase YciB"/>
    <property type="match status" value="1"/>
</dbReference>
<dbReference type="GO" id="GO:0018104">
    <property type="term" value="P:peptidoglycan-protein cross-linking"/>
    <property type="evidence" value="ECO:0007669"/>
    <property type="project" value="TreeGrafter"/>
</dbReference>
<dbReference type="SUPFAM" id="SSF141523">
    <property type="entry name" value="L,D-transpeptidase catalytic domain-like"/>
    <property type="match status" value="1"/>
</dbReference>
<comment type="pathway">
    <text evidence="8">Glycan biosynthesis.</text>
</comment>
<organism evidence="14 15">
    <name type="scientific">Candidatus Carbonibacillus altaicus</name>
    <dbReference type="NCBI Taxonomy" id="2163959"/>
    <lineage>
        <taxon>Bacteria</taxon>
        <taxon>Bacillati</taxon>
        <taxon>Bacillota</taxon>
        <taxon>Bacilli</taxon>
        <taxon>Bacillales</taxon>
        <taxon>Candidatus Carbonibacillus</taxon>
    </lineage>
</organism>
<sequence length="499" mass="54898">MKNISKDTEQAALFFPNKPIFFGLIGALVLIAIVVFVYFSFIEKSYRLPRDTAVLAGTSPSPETSAKVEGTSATHPASGFEYSANATHVETASFMDSTPEGVNAPDQRIAPPTEQTSNDKEQTANTANKNLPAHGAQTTSPTKTKTVSTPQSVQVPQTLNTPQSTYVPAVIQDAKQKTILLSLPTWFDSEHWETIHIVEPGETLFSLAQKYYGDGRLYPYLALKNNLSEASVLKSGIQLKIVNPAFLWHKVQSGETLYSITKQFYGDGKLVQRLIEANGIEDVSMLPAGSELIIPAPDLIVYVVKPGDTWMRISERLFGSKAYADAIMKQQRFPNDYTLKVGDTLFITIDETLSVALKKQPEPIVLSELGLPSTYRLVAERSAYLLKVYENDRLIKVFPIAVGRLGDETPEGQYKIITKLEKPYYRAKKIAGGDPQNPLGSHWLGLDVPGTDGSIYGLHGTNDPGSIGKNVSAGCIRLYNEDIKWLYDHLPLGTDVTIR</sequence>
<dbReference type="InterPro" id="IPR050979">
    <property type="entry name" value="LD-transpeptidase"/>
</dbReference>
<evidence type="ECO:0000256" key="9">
    <source>
        <dbReference type="PROSITE-ProRule" id="PRU01373"/>
    </source>
</evidence>
<dbReference type="PANTHER" id="PTHR30582:SF4">
    <property type="entry name" value="L,D-TRANSPEPTIDASE YQJB-RELATED"/>
    <property type="match status" value="1"/>
</dbReference>
<dbReference type="CDD" id="cd00118">
    <property type="entry name" value="LysM"/>
    <property type="match status" value="3"/>
</dbReference>
<gene>
    <name evidence="14" type="ORF">BSOLF_1469</name>
</gene>
<feature type="active site" description="Nucleophile" evidence="9">
    <location>
        <position position="475"/>
    </location>
</feature>
<dbReference type="PROSITE" id="PS52029">
    <property type="entry name" value="LD_TPASE"/>
    <property type="match status" value="1"/>
</dbReference>
<dbReference type="GO" id="GO:0008360">
    <property type="term" value="P:regulation of cell shape"/>
    <property type="evidence" value="ECO:0007669"/>
    <property type="project" value="UniProtKB-UniRule"/>
</dbReference>
<dbReference type="InterPro" id="IPR018392">
    <property type="entry name" value="LysM"/>
</dbReference>
<dbReference type="PANTHER" id="PTHR30582">
    <property type="entry name" value="L,D-TRANSPEPTIDASE"/>
    <property type="match status" value="1"/>
</dbReference>
<evidence type="ECO:0000256" key="7">
    <source>
        <dbReference type="ARBA" id="ARBA00023316"/>
    </source>
</evidence>
<keyword evidence="5 9" id="KW-0133">Cell shape</keyword>
<dbReference type="Gene3D" id="2.40.440.10">
    <property type="entry name" value="L,D-transpeptidase catalytic domain-like"/>
    <property type="match status" value="1"/>
</dbReference>
<evidence type="ECO:0000259" key="13">
    <source>
        <dbReference type="PROSITE" id="PS52029"/>
    </source>
</evidence>
<dbReference type="InterPro" id="IPR036779">
    <property type="entry name" value="LysM_dom_sf"/>
</dbReference>
<dbReference type="Proteomes" id="UP000244338">
    <property type="component" value="Unassembled WGS sequence"/>
</dbReference>
<keyword evidence="3" id="KW-0808">Transferase</keyword>
<dbReference type="Pfam" id="PF03734">
    <property type="entry name" value="YkuD"/>
    <property type="match status" value="1"/>
</dbReference>
<dbReference type="InterPro" id="IPR005490">
    <property type="entry name" value="LD_TPept_cat_dom"/>
</dbReference>
<feature type="domain" description="L,D-TPase catalytic" evidence="13">
    <location>
        <begin position="375"/>
        <end position="499"/>
    </location>
</feature>
<evidence type="ECO:0000256" key="10">
    <source>
        <dbReference type="SAM" id="MobiDB-lite"/>
    </source>
</evidence>
<keyword evidence="7 9" id="KW-0961">Cell wall biogenesis/degradation</keyword>
<feature type="compositionally biased region" description="Low complexity" evidence="10">
    <location>
        <begin position="137"/>
        <end position="153"/>
    </location>
</feature>
<feature type="domain" description="LysM" evidence="12">
    <location>
        <begin position="300"/>
        <end position="347"/>
    </location>
</feature>
<evidence type="ECO:0000256" key="3">
    <source>
        <dbReference type="ARBA" id="ARBA00022679"/>
    </source>
</evidence>
<evidence type="ECO:0000256" key="6">
    <source>
        <dbReference type="ARBA" id="ARBA00022984"/>
    </source>
</evidence>
<dbReference type="SMART" id="SM00257">
    <property type="entry name" value="LysM"/>
    <property type="match status" value="3"/>
</dbReference>
<evidence type="ECO:0000313" key="15">
    <source>
        <dbReference type="Proteomes" id="UP000244338"/>
    </source>
</evidence>
<dbReference type="CDD" id="cd16913">
    <property type="entry name" value="YkuD_like"/>
    <property type="match status" value="1"/>
</dbReference>
<feature type="active site" description="Proton donor/acceptor" evidence="9">
    <location>
        <position position="459"/>
    </location>
</feature>
<keyword evidence="11" id="KW-0472">Membrane</keyword>
<proteinExistence type="inferred from homology"/>
<dbReference type="PROSITE" id="PS51782">
    <property type="entry name" value="LYSM"/>
    <property type="match status" value="3"/>
</dbReference>
<accession>A0A2R6XZD1</accession>
<evidence type="ECO:0000256" key="1">
    <source>
        <dbReference type="ARBA" id="ARBA00004752"/>
    </source>
</evidence>
<keyword evidence="11" id="KW-1133">Transmembrane helix</keyword>
<keyword evidence="6 9" id="KW-0573">Peptidoglycan synthesis</keyword>
<feature type="region of interest" description="Disordered" evidence="10">
    <location>
        <begin position="96"/>
        <end position="154"/>
    </location>
</feature>
<feature type="transmembrane region" description="Helical" evidence="11">
    <location>
        <begin position="20"/>
        <end position="41"/>
    </location>
</feature>
<dbReference type="GO" id="GO:0005576">
    <property type="term" value="C:extracellular region"/>
    <property type="evidence" value="ECO:0007669"/>
    <property type="project" value="TreeGrafter"/>
</dbReference>
<evidence type="ECO:0000259" key="12">
    <source>
        <dbReference type="PROSITE" id="PS51782"/>
    </source>
</evidence>
<feature type="region of interest" description="Disordered" evidence="10">
    <location>
        <begin position="58"/>
        <end position="77"/>
    </location>
</feature>
<feature type="domain" description="LysM" evidence="12">
    <location>
        <begin position="247"/>
        <end position="294"/>
    </location>
</feature>
<comment type="caution">
    <text evidence="14">The sequence shown here is derived from an EMBL/GenBank/DDBJ whole genome shotgun (WGS) entry which is preliminary data.</text>
</comment>
<evidence type="ECO:0000256" key="2">
    <source>
        <dbReference type="ARBA" id="ARBA00005992"/>
    </source>
</evidence>
<protein>
    <submittedName>
        <fullName evidence="14">Protein erfK/srfK</fullName>
    </submittedName>
</protein>
<reference evidence="15" key="1">
    <citation type="journal article" date="2018" name="Sci. Rep.">
        <title>Lignite coal burning seam in the remote Altai Mountains harbors a hydrogen-driven thermophilic microbial community.</title>
        <authorList>
            <person name="Kadnikov V.V."/>
            <person name="Mardanov A.V."/>
            <person name="Ivasenko D.A."/>
            <person name="Antsiferov D.V."/>
            <person name="Beletsky A.V."/>
            <person name="Karnachuk O.V."/>
            <person name="Ravin N.V."/>
        </authorList>
    </citation>
    <scope>NUCLEOTIDE SEQUENCE [LARGE SCALE GENOMIC DNA]</scope>
</reference>
<dbReference type="AlphaFoldDB" id="A0A2R6XZD1"/>
<feature type="domain" description="LysM" evidence="12">
    <location>
        <begin position="194"/>
        <end position="241"/>
    </location>
</feature>
<keyword evidence="11" id="KW-0812">Transmembrane</keyword>
<keyword evidence="4" id="KW-0378">Hydrolase</keyword>
<evidence type="ECO:0000256" key="4">
    <source>
        <dbReference type="ARBA" id="ARBA00022801"/>
    </source>
</evidence>
<dbReference type="UniPathway" id="UPA00219"/>
<evidence type="ECO:0000256" key="11">
    <source>
        <dbReference type="SAM" id="Phobius"/>
    </source>
</evidence>
<dbReference type="GO" id="GO:0071972">
    <property type="term" value="F:peptidoglycan L,D-transpeptidase activity"/>
    <property type="evidence" value="ECO:0007669"/>
    <property type="project" value="TreeGrafter"/>
</dbReference>
<dbReference type="SUPFAM" id="SSF54106">
    <property type="entry name" value="LysM domain"/>
    <property type="match status" value="1"/>
</dbReference>
<comment type="pathway">
    <text evidence="1 9">Cell wall biogenesis; peptidoglycan biosynthesis.</text>
</comment>
<comment type="similarity">
    <text evidence="2">Belongs to the YkuD family.</text>
</comment>
<name>A0A2R6XZD1_9BACL</name>
<evidence type="ECO:0000256" key="5">
    <source>
        <dbReference type="ARBA" id="ARBA00022960"/>
    </source>
</evidence>
<dbReference type="GO" id="GO:0071555">
    <property type="term" value="P:cell wall organization"/>
    <property type="evidence" value="ECO:0007669"/>
    <property type="project" value="UniProtKB-UniRule"/>
</dbReference>